<dbReference type="EMBL" id="JBANAX010000171">
    <property type="protein sequence ID" value="KAL1219771.1"/>
    <property type="molecule type" value="Genomic_DNA"/>
</dbReference>
<name>A0ABD1BRE2_CARAN</name>
<accession>A0ABD1BRE2</accession>
<gene>
    <name evidence="1" type="ORF">V5N11_028760</name>
</gene>
<organism evidence="1 2">
    <name type="scientific">Cardamine amara subsp. amara</name>
    <dbReference type="NCBI Taxonomy" id="228776"/>
    <lineage>
        <taxon>Eukaryota</taxon>
        <taxon>Viridiplantae</taxon>
        <taxon>Streptophyta</taxon>
        <taxon>Embryophyta</taxon>
        <taxon>Tracheophyta</taxon>
        <taxon>Spermatophyta</taxon>
        <taxon>Magnoliopsida</taxon>
        <taxon>eudicotyledons</taxon>
        <taxon>Gunneridae</taxon>
        <taxon>Pentapetalae</taxon>
        <taxon>rosids</taxon>
        <taxon>malvids</taxon>
        <taxon>Brassicales</taxon>
        <taxon>Brassicaceae</taxon>
        <taxon>Cardamineae</taxon>
        <taxon>Cardamine</taxon>
    </lineage>
</organism>
<comment type="caution">
    <text evidence="1">The sequence shown here is derived from an EMBL/GenBank/DDBJ whole genome shotgun (WGS) entry which is preliminary data.</text>
</comment>
<dbReference type="Proteomes" id="UP001558713">
    <property type="component" value="Unassembled WGS sequence"/>
</dbReference>
<reference evidence="1 2" key="1">
    <citation type="submission" date="2024-04" db="EMBL/GenBank/DDBJ databases">
        <title>Genome assembly C_amara_ONT_v2.</title>
        <authorList>
            <person name="Yant L."/>
            <person name="Moore C."/>
            <person name="Slenker M."/>
        </authorList>
    </citation>
    <scope>NUCLEOTIDE SEQUENCE [LARGE SCALE GENOMIC DNA]</scope>
    <source>
        <tissue evidence="1">Leaf</tissue>
    </source>
</reference>
<dbReference type="AlphaFoldDB" id="A0ABD1BRE2"/>
<protein>
    <submittedName>
        <fullName evidence="1">Uncharacterized protein</fullName>
    </submittedName>
</protein>
<evidence type="ECO:0000313" key="2">
    <source>
        <dbReference type="Proteomes" id="UP001558713"/>
    </source>
</evidence>
<keyword evidence="2" id="KW-1185">Reference proteome</keyword>
<proteinExistence type="predicted"/>
<sequence>MDSTNDISDDIISFFVDEVSYIHEIDHNPKPEDVGRIKVYASIQFSETLDPIIDISLPAKEFLDKSARYSWEQLNCLEDHERLNSYQVSITKMSLTRLVSNVMFYSVNYSLDCAMLFYMTFKFSDPALRVEEYIKSRRTQRVATFEELMPVLFDETV</sequence>
<evidence type="ECO:0000313" key="1">
    <source>
        <dbReference type="EMBL" id="KAL1219771.1"/>
    </source>
</evidence>